<feature type="region of interest" description="Disordered" evidence="1">
    <location>
        <begin position="60"/>
        <end position="107"/>
    </location>
</feature>
<evidence type="ECO:0000313" key="2">
    <source>
        <dbReference type="EMBL" id="EXB53990.1"/>
    </source>
</evidence>
<feature type="compositionally biased region" description="Basic and acidic residues" evidence="1">
    <location>
        <begin position="78"/>
        <end position="91"/>
    </location>
</feature>
<protein>
    <submittedName>
        <fullName evidence="2">Uncharacterized protein</fullName>
    </submittedName>
</protein>
<feature type="region of interest" description="Disordered" evidence="1">
    <location>
        <begin position="1"/>
        <end position="27"/>
    </location>
</feature>
<name>W9R1F7_9ROSA</name>
<reference evidence="3" key="1">
    <citation type="submission" date="2013-01" db="EMBL/GenBank/DDBJ databases">
        <title>Draft Genome Sequence of a Mulberry Tree, Morus notabilis C.K. Schneid.</title>
        <authorList>
            <person name="He N."/>
            <person name="Zhao S."/>
        </authorList>
    </citation>
    <scope>NUCLEOTIDE SEQUENCE</scope>
</reference>
<dbReference type="AlphaFoldDB" id="W9R1F7"/>
<dbReference type="EMBL" id="KE344145">
    <property type="protein sequence ID" value="EXB53990.1"/>
    <property type="molecule type" value="Genomic_DNA"/>
</dbReference>
<dbReference type="Proteomes" id="UP000030645">
    <property type="component" value="Unassembled WGS sequence"/>
</dbReference>
<feature type="compositionally biased region" description="Polar residues" evidence="1">
    <location>
        <begin position="1"/>
        <end position="14"/>
    </location>
</feature>
<gene>
    <name evidence="2" type="ORF">L484_022959</name>
</gene>
<keyword evidence="3" id="KW-1185">Reference proteome</keyword>
<organism evidence="2 3">
    <name type="scientific">Morus notabilis</name>
    <dbReference type="NCBI Taxonomy" id="981085"/>
    <lineage>
        <taxon>Eukaryota</taxon>
        <taxon>Viridiplantae</taxon>
        <taxon>Streptophyta</taxon>
        <taxon>Embryophyta</taxon>
        <taxon>Tracheophyta</taxon>
        <taxon>Spermatophyta</taxon>
        <taxon>Magnoliopsida</taxon>
        <taxon>eudicotyledons</taxon>
        <taxon>Gunneridae</taxon>
        <taxon>Pentapetalae</taxon>
        <taxon>rosids</taxon>
        <taxon>fabids</taxon>
        <taxon>Rosales</taxon>
        <taxon>Moraceae</taxon>
        <taxon>Moreae</taxon>
        <taxon>Morus</taxon>
    </lineage>
</organism>
<accession>W9R1F7</accession>
<evidence type="ECO:0000256" key="1">
    <source>
        <dbReference type="SAM" id="MobiDB-lite"/>
    </source>
</evidence>
<evidence type="ECO:0000313" key="3">
    <source>
        <dbReference type="Proteomes" id="UP000030645"/>
    </source>
</evidence>
<proteinExistence type="predicted"/>
<sequence length="107" mass="11994">MQIARNNQQSNRPSLMQIESGETKAKPQWSLAEVDVRARGGLRRSAERRLPARASFTMRVRAAERKPRNHSGAGGRRRTCERGRLRREGEAAARASVRVGESERGEA</sequence>